<feature type="domain" description="UTP23 sensor motif region" evidence="9">
    <location>
        <begin position="185"/>
        <end position="201"/>
    </location>
</feature>
<dbReference type="Gene3D" id="3.40.50.1010">
    <property type="entry name" value="5'-nuclease"/>
    <property type="match status" value="1"/>
</dbReference>
<dbReference type="OMA" id="CCMQALY"/>
<protein>
    <recommendedName>
        <fullName evidence="7">U three protein 23</fullName>
    </recommendedName>
</protein>
<name>A0A642UNK2_DIURU</name>
<dbReference type="Pfam" id="PF24779">
    <property type="entry name" value="UTP23_sensor"/>
    <property type="match status" value="1"/>
</dbReference>
<evidence type="ECO:0000313" key="11">
    <source>
        <dbReference type="Proteomes" id="UP000449547"/>
    </source>
</evidence>
<organism evidence="10 11">
    <name type="scientific">Diutina rugosa</name>
    <name type="common">Yeast</name>
    <name type="synonym">Candida rugosa</name>
    <dbReference type="NCBI Taxonomy" id="5481"/>
    <lineage>
        <taxon>Eukaryota</taxon>
        <taxon>Fungi</taxon>
        <taxon>Dikarya</taxon>
        <taxon>Ascomycota</taxon>
        <taxon>Saccharomycotina</taxon>
        <taxon>Pichiomycetes</taxon>
        <taxon>Debaryomycetaceae</taxon>
        <taxon>Diutina</taxon>
    </lineage>
</organism>
<keyword evidence="4" id="KW-0539">Nucleus</keyword>
<evidence type="ECO:0000256" key="5">
    <source>
        <dbReference type="ARBA" id="ARBA00037300"/>
    </source>
</evidence>
<comment type="subcellular location">
    <subcellularLocation>
        <location evidence="1">Nucleus</location>
        <location evidence="1">Nucleolus</location>
    </subcellularLocation>
</comment>
<feature type="compositionally biased region" description="Low complexity" evidence="8">
    <location>
        <begin position="239"/>
        <end position="259"/>
    </location>
</feature>
<evidence type="ECO:0000256" key="6">
    <source>
        <dbReference type="ARBA" id="ARBA00038503"/>
    </source>
</evidence>
<dbReference type="Proteomes" id="UP000449547">
    <property type="component" value="Unassembled WGS sequence"/>
</dbReference>
<comment type="caution">
    <text evidence="10">The sequence shown here is derived from an EMBL/GenBank/DDBJ whole genome shotgun (WGS) entry which is preliminary data.</text>
</comment>
<dbReference type="InterPro" id="IPR006984">
    <property type="entry name" value="Fcf1/UTP23"/>
</dbReference>
<dbReference type="GO" id="GO:0032040">
    <property type="term" value="C:small-subunit processome"/>
    <property type="evidence" value="ECO:0007669"/>
    <property type="project" value="InterPro"/>
</dbReference>
<sequence length="273" mass="30339">MRLKRAKAYKKQMAVYVHSFKFKAPFQTLVDADIVIHCYNIKYNILKGLSSTVQGEIKPMITQCCMEQLYKTNDEKLIALGKKFERRRCNHKPAIDADRCIESVTNIDGENKHRYVVATQSERLRKQLRKIPGVPLIYMNPGVMVMEMISKASETHRDQIESAKLTTGLNRTGADADDASAEPQRKRRKVKEPNPLSVKKKHTVKPPTNQGDDDKKPQRRKRGKRKPGDSASQGPEPPAAAATASPTSPSDTATTDSAAIANANEKSAPADDA</sequence>
<keyword evidence="11" id="KW-1185">Reference proteome</keyword>
<dbReference type="GO" id="GO:0006364">
    <property type="term" value="P:rRNA processing"/>
    <property type="evidence" value="ECO:0007669"/>
    <property type="project" value="UniProtKB-KW"/>
</dbReference>
<comment type="similarity">
    <text evidence="6">Belongs to the UTP23/FCF1 family. UTP23 subfamily.</text>
</comment>
<evidence type="ECO:0000313" key="10">
    <source>
        <dbReference type="EMBL" id="KAA8898697.1"/>
    </source>
</evidence>
<dbReference type="RefSeq" id="XP_034010622.1">
    <property type="nucleotide sequence ID" value="XM_034157426.1"/>
</dbReference>
<evidence type="ECO:0000256" key="4">
    <source>
        <dbReference type="ARBA" id="ARBA00023242"/>
    </source>
</evidence>
<dbReference type="SUPFAM" id="SSF88723">
    <property type="entry name" value="PIN domain-like"/>
    <property type="match status" value="1"/>
</dbReference>
<proteinExistence type="inferred from homology"/>
<gene>
    <name evidence="10" type="ORF">DIURU_004541</name>
</gene>
<dbReference type="GeneID" id="54783192"/>
<dbReference type="EMBL" id="SWFT01000137">
    <property type="protein sequence ID" value="KAA8898697.1"/>
    <property type="molecule type" value="Genomic_DNA"/>
</dbReference>
<feature type="region of interest" description="Disordered" evidence="8">
    <location>
        <begin position="156"/>
        <end position="273"/>
    </location>
</feature>
<evidence type="ECO:0000256" key="1">
    <source>
        <dbReference type="ARBA" id="ARBA00004604"/>
    </source>
</evidence>
<dbReference type="PANTHER" id="PTHR12416">
    <property type="entry name" value="RRNA-PROCESSING PROTEIN UTP23 HOMOLOG"/>
    <property type="match status" value="1"/>
</dbReference>
<dbReference type="InterPro" id="IPR029060">
    <property type="entry name" value="PIN-like_dom_sf"/>
</dbReference>
<evidence type="ECO:0000259" key="9">
    <source>
        <dbReference type="Pfam" id="PF24779"/>
    </source>
</evidence>
<dbReference type="CDD" id="cd09865">
    <property type="entry name" value="PIN_ScUtp23p-like"/>
    <property type="match status" value="1"/>
</dbReference>
<dbReference type="InterPro" id="IPR057776">
    <property type="entry name" value="UTP23_sensor"/>
</dbReference>
<keyword evidence="2" id="KW-0690">Ribosome biogenesis</keyword>
<dbReference type="OrthoDB" id="25675at2759"/>
<dbReference type="VEuPathDB" id="FungiDB:DIURU_004541"/>
<keyword evidence="3" id="KW-0698">rRNA processing</keyword>
<accession>A0A642UNK2</accession>
<comment type="function">
    <text evidence="5">Involved in rRNA-processing and ribosome biogenesis.</text>
</comment>
<evidence type="ECO:0000256" key="2">
    <source>
        <dbReference type="ARBA" id="ARBA00022517"/>
    </source>
</evidence>
<evidence type="ECO:0000256" key="3">
    <source>
        <dbReference type="ARBA" id="ARBA00022552"/>
    </source>
</evidence>
<reference evidence="10 11" key="1">
    <citation type="submission" date="2019-07" db="EMBL/GenBank/DDBJ databases">
        <title>Genome assembly of two rare yeast pathogens: Diutina rugosa and Trichomonascus ciferrii.</title>
        <authorList>
            <person name="Mixao V."/>
            <person name="Saus E."/>
            <person name="Hansen A."/>
            <person name="Lass-Flor C."/>
            <person name="Gabaldon T."/>
        </authorList>
    </citation>
    <scope>NUCLEOTIDE SEQUENCE [LARGE SCALE GENOMIC DNA]</scope>
    <source>
        <strain evidence="10 11">CBS 613</strain>
    </source>
</reference>
<dbReference type="FunFam" id="3.40.50.1010:FF:000006">
    <property type="entry name" value="rRNA-processing protein UTP23 homolog"/>
    <property type="match status" value="1"/>
</dbReference>
<evidence type="ECO:0000256" key="7">
    <source>
        <dbReference type="ARBA" id="ARBA00076388"/>
    </source>
</evidence>
<dbReference type="Pfam" id="PF04900">
    <property type="entry name" value="Fcf1"/>
    <property type="match status" value="1"/>
</dbReference>
<evidence type="ECO:0000256" key="8">
    <source>
        <dbReference type="SAM" id="MobiDB-lite"/>
    </source>
</evidence>
<dbReference type="AlphaFoldDB" id="A0A642UNK2"/>